<sequence>EKRVSKCHYAMASLGASFVQIKFDDIFFYENCGGGSFGSVYRARWLSQDKEVAVKKLLKIEKE</sequence>
<organism evidence="1 2">
    <name type="scientific">Cirrhinus mrigala</name>
    <name type="common">Mrigala</name>
    <dbReference type="NCBI Taxonomy" id="683832"/>
    <lineage>
        <taxon>Eukaryota</taxon>
        <taxon>Metazoa</taxon>
        <taxon>Chordata</taxon>
        <taxon>Craniata</taxon>
        <taxon>Vertebrata</taxon>
        <taxon>Euteleostomi</taxon>
        <taxon>Actinopterygii</taxon>
        <taxon>Neopterygii</taxon>
        <taxon>Teleostei</taxon>
        <taxon>Ostariophysi</taxon>
        <taxon>Cypriniformes</taxon>
        <taxon>Cyprinidae</taxon>
        <taxon>Labeoninae</taxon>
        <taxon>Labeonini</taxon>
        <taxon>Cirrhinus</taxon>
    </lineage>
</organism>
<comment type="caution">
    <text evidence="1">The sequence shown here is derived from an EMBL/GenBank/DDBJ whole genome shotgun (WGS) entry which is preliminary data.</text>
</comment>
<protein>
    <recommendedName>
        <fullName evidence="3">Protein kinase domain-containing protein</fullName>
    </recommendedName>
</protein>
<dbReference type="AlphaFoldDB" id="A0ABD0QF52"/>
<feature type="non-terminal residue" evidence="1">
    <location>
        <position position="63"/>
    </location>
</feature>
<dbReference type="SUPFAM" id="SSF56112">
    <property type="entry name" value="Protein kinase-like (PK-like)"/>
    <property type="match status" value="1"/>
</dbReference>
<proteinExistence type="predicted"/>
<name>A0ABD0QF52_CIRMR</name>
<feature type="non-terminal residue" evidence="1">
    <location>
        <position position="1"/>
    </location>
</feature>
<evidence type="ECO:0000313" key="1">
    <source>
        <dbReference type="EMBL" id="KAL0183631.1"/>
    </source>
</evidence>
<accession>A0ABD0QF52</accession>
<dbReference type="Gene3D" id="3.30.200.20">
    <property type="entry name" value="Phosphorylase Kinase, domain 1"/>
    <property type="match status" value="1"/>
</dbReference>
<evidence type="ECO:0000313" key="2">
    <source>
        <dbReference type="Proteomes" id="UP001529510"/>
    </source>
</evidence>
<gene>
    <name evidence="1" type="ORF">M9458_019327</name>
</gene>
<reference evidence="1 2" key="1">
    <citation type="submission" date="2024-05" db="EMBL/GenBank/DDBJ databases">
        <title>Genome sequencing and assembly of Indian major carp, Cirrhinus mrigala (Hamilton, 1822).</title>
        <authorList>
            <person name="Mohindra V."/>
            <person name="Chowdhury L.M."/>
            <person name="Lal K."/>
            <person name="Jena J.K."/>
        </authorList>
    </citation>
    <scope>NUCLEOTIDE SEQUENCE [LARGE SCALE GENOMIC DNA]</scope>
    <source>
        <strain evidence="1">CM1030</strain>
        <tissue evidence="1">Blood</tissue>
    </source>
</reference>
<evidence type="ECO:0008006" key="3">
    <source>
        <dbReference type="Google" id="ProtNLM"/>
    </source>
</evidence>
<dbReference type="InterPro" id="IPR011009">
    <property type="entry name" value="Kinase-like_dom_sf"/>
</dbReference>
<keyword evidence="2" id="KW-1185">Reference proteome</keyword>
<dbReference type="EMBL" id="JAMKFB020000009">
    <property type="protein sequence ID" value="KAL0183631.1"/>
    <property type="molecule type" value="Genomic_DNA"/>
</dbReference>
<dbReference type="Proteomes" id="UP001529510">
    <property type="component" value="Unassembled WGS sequence"/>
</dbReference>